<name>A0ABW0T4Z4_9HYPH</name>
<accession>A0ABW0T4Z4</accession>
<dbReference type="InterPro" id="IPR027417">
    <property type="entry name" value="P-loop_NTPase"/>
</dbReference>
<dbReference type="EMBL" id="JBHSNB010000001">
    <property type="protein sequence ID" value="MFC5584425.1"/>
    <property type="molecule type" value="Genomic_DNA"/>
</dbReference>
<dbReference type="SUPFAM" id="SSF52540">
    <property type="entry name" value="P-loop containing nucleoside triphosphate hydrolases"/>
    <property type="match status" value="1"/>
</dbReference>
<dbReference type="Gene3D" id="3.40.50.300">
    <property type="entry name" value="P-loop containing nucleotide triphosphate hydrolases"/>
    <property type="match status" value="1"/>
</dbReference>
<dbReference type="Proteomes" id="UP001596107">
    <property type="component" value="Unassembled WGS sequence"/>
</dbReference>
<gene>
    <name evidence="1" type="ORF">ACFPOD_04825</name>
</gene>
<evidence type="ECO:0000313" key="2">
    <source>
        <dbReference type="Proteomes" id="UP001596107"/>
    </source>
</evidence>
<evidence type="ECO:0008006" key="3">
    <source>
        <dbReference type="Google" id="ProtNLM"/>
    </source>
</evidence>
<sequence>MPQLLLHIGIPRTATSLIQSFLAKNAGRLRANGIFLGSRHPRAFAETQAIYDDGRRGEELAKSLIDRSQGAHAILLSDEDLSRRLRLAPLSDFAKHFSGVKVIVALRRQDLWLESWYLQNIKWQWDTALAKLTLRQFLDRRDQFHWIDYDLLMGRLSEFFGDNNIVPFVFEKEMMPGGPVTHFCRLLGINSIDGWTKGDNENVSLSPVYAEFLRQLPLLDFPDPIKVHLEAACLEIHKEAKDNLSPRESSPLLIEHDERQRILDSFESGNRSVARSYFSREALFLEGMPDPTSEIGRLELPPPNELMSRLVAPYVKALVKRVTK</sequence>
<organism evidence="1 2">
    <name type="scientific">Nitratireductor kimnyeongensis</name>
    <dbReference type="NCBI Taxonomy" id="430679"/>
    <lineage>
        <taxon>Bacteria</taxon>
        <taxon>Pseudomonadati</taxon>
        <taxon>Pseudomonadota</taxon>
        <taxon>Alphaproteobacteria</taxon>
        <taxon>Hyphomicrobiales</taxon>
        <taxon>Phyllobacteriaceae</taxon>
        <taxon>Nitratireductor</taxon>
    </lineage>
</organism>
<dbReference type="RefSeq" id="WP_223019782.1">
    <property type="nucleotide sequence ID" value="NZ_CP078143.1"/>
</dbReference>
<proteinExistence type="predicted"/>
<keyword evidence="2" id="KW-1185">Reference proteome</keyword>
<comment type="caution">
    <text evidence="1">The sequence shown here is derived from an EMBL/GenBank/DDBJ whole genome shotgun (WGS) entry which is preliminary data.</text>
</comment>
<evidence type="ECO:0000313" key="1">
    <source>
        <dbReference type="EMBL" id="MFC5584425.1"/>
    </source>
</evidence>
<protein>
    <recommendedName>
        <fullName evidence="3">Sulfotransferase family protein</fullName>
    </recommendedName>
</protein>
<reference evidence="2" key="1">
    <citation type="journal article" date="2019" name="Int. J. Syst. Evol. Microbiol.">
        <title>The Global Catalogue of Microorganisms (GCM) 10K type strain sequencing project: providing services to taxonomists for standard genome sequencing and annotation.</title>
        <authorList>
            <consortium name="The Broad Institute Genomics Platform"/>
            <consortium name="The Broad Institute Genome Sequencing Center for Infectious Disease"/>
            <person name="Wu L."/>
            <person name="Ma J."/>
        </authorList>
    </citation>
    <scope>NUCLEOTIDE SEQUENCE [LARGE SCALE GENOMIC DNA]</scope>
    <source>
        <strain evidence="2">JCM 3366</strain>
    </source>
</reference>